<dbReference type="Proteomes" id="UP000077752">
    <property type="component" value="Unassembled WGS sequence"/>
</dbReference>
<proteinExistence type="predicted"/>
<comment type="caution">
    <text evidence="1">The sequence shown here is derived from an EMBL/GenBank/DDBJ whole genome shotgun (WGS) entry which is preliminary data.</text>
</comment>
<reference evidence="1 2" key="1">
    <citation type="submission" date="2016-03" db="EMBL/GenBank/DDBJ databases">
        <title>Draft Genome Assembly of Pseudomonas putida strain CBF10-2.</title>
        <authorList>
            <person name="Iyer R.S."/>
            <person name="Damania A."/>
        </authorList>
    </citation>
    <scope>NUCLEOTIDE SEQUENCE [LARGE SCALE GENOMIC DNA]</scope>
    <source>
        <strain evidence="1 2">CBF10-2</strain>
    </source>
</reference>
<name>A0A177SPA7_PSEPU</name>
<dbReference type="AlphaFoldDB" id="A0A177SPA7"/>
<evidence type="ECO:0000313" key="2">
    <source>
        <dbReference type="Proteomes" id="UP000077752"/>
    </source>
</evidence>
<dbReference type="PROSITE" id="PS51257">
    <property type="entry name" value="PROKAR_LIPOPROTEIN"/>
    <property type="match status" value="1"/>
</dbReference>
<sequence length="74" mass="7877">MTSSTSKVAGIIGQAGACAQQPVGIASGSCLWSGKLSVFPAATVYPGLEFRALSLWQTEINFKIMRDLYLTSCF</sequence>
<accession>A0A177SPA7</accession>
<organism evidence="1 2">
    <name type="scientific">Pseudomonas putida</name>
    <name type="common">Arthrobacter siderocapsulatus</name>
    <dbReference type="NCBI Taxonomy" id="303"/>
    <lineage>
        <taxon>Bacteria</taxon>
        <taxon>Pseudomonadati</taxon>
        <taxon>Pseudomonadota</taxon>
        <taxon>Gammaproteobacteria</taxon>
        <taxon>Pseudomonadales</taxon>
        <taxon>Pseudomonadaceae</taxon>
        <taxon>Pseudomonas</taxon>
    </lineage>
</organism>
<protein>
    <submittedName>
        <fullName evidence="1">Uncharacterized protein</fullName>
    </submittedName>
</protein>
<evidence type="ECO:0000313" key="1">
    <source>
        <dbReference type="EMBL" id="OAI92835.1"/>
    </source>
</evidence>
<gene>
    <name evidence="1" type="ORF">AYO28_16560</name>
</gene>
<dbReference type="EMBL" id="LUCV01000015">
    <property type="protein sequence ID" value="OAI92835.1"/>
    <property type="molecule type" value="Genomic_DNA"/>
</dbReference>